<reference evidence="2" key="1">
    <citation type="submission" date="2023-10" db="EMBL/GenBank/DDBJ databases">
        <title>Development of a sustainable strategy for remediation of hydrocarbon-contaminated territories based on the waste exchange concept.</title>
        <authorList>
            <person name="Krivoruchko A."/>
        </authorList>
    </citation>
    <scope>NUCLEOTIDE SEQUENCE</scope>
    <source>
        <strain evidence="2">IEGM 1279</strain>
    </source>
</reference>
<dbReference type="AlphaFoldDB" id="A0AAE4R5K4"/>
<dbReference type="EMBL" id="JAWLKH010000002">
    <property type="protein sequence ID" value="MDV6310750.1"/>
    <property type="molecule type" value="Genomic_DNA"/>
</dbReference>
<dbReference type="Pfam" id="PF06114">
    <property type="entry name" value="Peptidase_M78"/>
    <property type="match status" value="1"/>
</dbReference>
<protein>
    <submittedName>
        <fullName evidence="2">ImmA/IrrE family metallo-endopeptidase</fullName>
    </submittedName>
</protein>
<proteinExistence type="predicted"/>
<gene>
    <name evidence="2" type="ORF">R3Q15_02345</name>
</gene>
<dbReference type="RefSeq" id="WP_317510210.1">
    <property type="nucleotide sequence ID" value="NZ_JAWLKH010000002.1"/>
</dbReference>
<evidence type="ECO:0000313" key="3">
    <source>
        <dbReference type="Proteomes" id="UP001185922"/>
    </source>
</evidence>
<name>A0AAE4R5K4_9ACTN</name>
<dbReference type="PANTHER" id="PTHR43236:SF1">
    <property type="entry name" value="BLL7220 PROTEIN"/>
    <property type="match status" value="1"/>
</dbReference>
<dbReference type="InterPro" id="IPR010359">
    <property type="entry name" value="IrrE_HExxH"/>
</dbReference>
<sequence length="213" mass="24249">MPHSALDHTSALRRLRKLVPHRPLSIDEALHIAELQASHLLMMHHVDAPPISEEVILSLPKIRLEHVTSPLSGACYWDGREWVIEVNQQQRFTRQRFVTAHEFKHIIDHGYTDYLYPPIACDHQLDHAEYVADYFAGCLLVPRVLLKRAYMQGLQSVHDLADLFQVSERSITIRLNQIGIVDATPRCMGRHHAVRSTQLAAAPAGSPGDQRWP</sequence>
<dbReference type="InterPro" id="IPR052345">
    <property type="entry name" value="Rad_response_metalloprotease"/>
</dbReference>
<comment type="caution">
    <text evidence="2">The sequence shown here is derived from an EMBL/GenBank/DDBJ whole genome shotgun (WGS) entry which is preliminary data.</text>
</comment>
<evidence type="ECO:0000313" key="2">
    <source>
        <dbReference type="EMBL" id="MDV6310750.1"/>
    </source>
</evidence>
<organism evidence="2 3">
    <name type="scientific">Gordonia amicalis</name>
    <dbReference type="NCBI Taxonomy" id="89053"/>
    <lineage>
        <taxon>Bacteria</taxon>
        <taxon>Bacillati</taxon>
        <taxon>Actinomycetota</taxon>
        <taxon>Actinomycetes</taxon>
        <taxon>Mycobacteriales</taxon>
        <taxon>Gordoniaceae</taxon>
        <taxon>Gordonia</taxon>
    </lineage>
</organism>
<dbReference type="PANTHER" id="PTHR43236">
    <property type="entry name" value="ANTITOXIN HIGA1"/>
    <property type="match status" value="1"/>
</dbReference>
<dbReference type="Gene3D" id="1.10.10.2910">
    <property type="match status" value="1"/>
</dbReference>
<accession>A0AAE4R5K4</accession>
<evidence type="ECO:0000259" key="1">
    <source>
        <dbReference type="Pfam" id="PF06114"/>
    </source>
</evidence>
<dbReference type="Proteomes" id="UP001185922">
    <property type="component" value="Unassembled WGS sequence"/>
</dbReference>
<feature type="domain" description="IrrE N-terminal-like" evidence="1">
    <location>
        <begin position="71"/>
        <end position="176"/>
    </location>
</feature>